<dbReference type="EMBL" id="CP050296">
    <property type="protein sequence ID" value="QND56066.1"/>
    <property type="molecule type" value="Genomic_DNA"/>
</dbReference>
<feature type="transmembrane region" description="Helical" evidence="1">
    <location>
        <begin position="120"/>
        <end position="140"/>
    </location>
</feature>
<name>A0A7G6SNI4_9HYPH</name>
<reference evidence="3" key="1">
    <citation type="journal article" date="2020" name="Mol. Plant Microbe">
        <title>Rhizobial microsymbionts of the narrowly endemic Oxytropis species growing in Kamchatka are characterized by significant genetic diversity and possess a set of genes that are associated with T3SS and T6SS secretion systems and can affect the development of symbiosis.</title>
        <authorList>
            <person name="Safronova V."/>
            <person name="Guro P."/>
            <person name="Sazanova A."/>
            <person name="Kuznetsova I."/>
            <person name="Belimov A."/>
            <person name="Yakubov V."/>
            <person name="Chirak E."/>
            <person name="Afonin A."/>
            <person name="Gogolev Y."/>
            <person name="Andronov E."/>
            <person name="Tikhonovich I."/>
        </authorList>
    </citation>
    <scope>NUCLEOTIDE SEQUENCE [LARGE SCALE GENOMIC DNA]</scope>
    <source>
        <strain evidence="3">583</strain>
    </source>
</reference>
<protein>
    <submittedName>
        <fullName evidence="2">Uncharacterized protein</fullName>
    </submittedName>
</protein>
<dbReference type="RefSeq" id="WP_183461979.1">
    <property type="nucleotide sequence ID" value="NZ_CP050296.1"/>
</dbReference>
<feature type="transmembrane region" description="Helical" evidence="1">
    <location>
        <begin position="268"/>
        <end position="290"/>
    </location>
</feature>
<feature type="transmembrane region" description="Helical" evidence="1">
    <location>
        <begin position="63"/>
        <end position="81"/>
    </location>
</feature>
<accession>A0A7G6SNI4</accession>
<feature type="transmembrane region" description="Helical" evidence="1">
    <location>
        <begin position="212"/>
        <end position="231"/>
    </location>
</feature>
<keyword evidence="1" id="KW-0472">Membrane</keyword>
<feature type="transmembrane region" description="Helical" evidence="1">
    <location>
        <begin position="237"/>
        <end position="256"/>
    </location>
</feature>
<sequence>MSALLGNPMVTTAALPLVLGMVMALLARFALPPFSHVLSLVAAALLLFFYWDTLGPPVVPPVAASQKLIYLAFAGIVAGLLPERLLSAAVASNLVAVMLAAALLWLGWRRIAGGALDLQMIAALIAGLLAIVGAAMLLSLKASPSPLAEEPFLVPAAMLAICLAGAIISVLGASIVTGQLLGSLAALAGGWCLVQYIAVLRGGTAAGWSKGAELILIFAAATVLIQVALLAPKANPVALMLSPLPLAVAALVPGPLRGLVSGARPLRPLVAGLLIAIPAILAILTALLFAPHGAALGFS</sequence>
<dbReference type="Proteomes" id="UP000515465">
    <property type="component" value="Chromosome"/>
</dbReference>
<feature type="transmembrane region" description="Helical" evidence="1">
    <location>
        <begin position="152"/>
        <end position="175"/>
    </location>
</feature>
<feature type="transmembrane region" description="Helical" evidence="1">
    <location>
        <begin position="88"/>
        <end position="108"/>
    </location>
</feature>
<feature type="transmembrane region" description="Helical" evidence="1">
    <location>
        <begin position="181"/>
        <end position="200"/>
    </location>
</feature>
<dbReference type="AlphaFoldDB" id="A0A7G6SNI4"/>
<gene>
    <name evidence="2" type="ORF">HB778_04990</name>
</gene>
<organism evidence="2 3">
    <name type="scientific">Mesorhizobium huakuii</name>
    <dbReference type="NCBI Taxonomy" id="28104"/>
    <lineage>
        <taxon>Bacteria</taxon>
        <taxon>Pseudomonadati</taxon>
        <taxon>Pseudomonadota</taxon>
        <taxon>Alphaproteobacteria</taxon>
        <taxon>Hyphomicrobiales</taxon>
        <taxon>Phyllobacteriaceae</taxon>
        <taxon>Mesorhizobium</taxon>
    </lineage>
</organism>
<feature type="transmembrane region" description="Helical" evidence="1">
    <location>
        <begin position="6"/>
        <end position="27"/>
    </location>
</feature>
<feature type="transmembrane region" description="Helical" evidence="1">
    <location>
        <begin position="34"/>
        <end position="51"/>
    </location>
</feature>
<proteinExistence type="predicted"/>
<keyword evidence="1" id="KW-1133">Transmembrane helix</keyword>
<evidence type="ECO:0000313" key="3">
    <source>
        <dbReference type="Proteomes" id="UP000515465"/>
    </source>
</evidence>
<keyword evidence="1" id="KW-0812">Transmembrane</keyword>
<evidence type="ECO:0000313" key="2">
    <source>
        <dbReference type="EMBL" id="QND56066.1"/>
    </source>
</evidence>
<evidence type="ECO:0000256" key="1">
    <source>
        <dbReference type="SAM" id="Phobius"/>
    </source>
</evidence>